<dbReference type="InterPro" id="IPR004839">
    <property type="entry name" value="Aminotransferase_I/II_large"/>
</dbReference>
<dbReference type="Gene3D" id="3.90.1150.10">
    <property type="entry name" value="Aspartate Aminotransferase, domain 1"/>
    <property type="match status" value="1"/>
</dbReference>
<dbReference type="GO" id="GO:0030170">
    <property type="term" value="F:pyridoxal phosphate binding"/>
    <property type="evidence" value="ECO:0007669"/>
    <property type="project" value="InterPro"/>
</dbReference>
<evidence type="ECO:0000259" key="5">
    <source>
        <dbReference type="Pfam" id="PF00155"/>
    </source>
</evidence>
<dbReference type="GO" id="GO:1901605">
    <property type="term" value="P:alpha-amino acid metabolic process"/>
    <property type="evidence" value="ECO:0007669"/>
    <property type="project" value="TreeGrafter"/>
</dbReference>
<evidence type="ECO:0000256" key="2">
    <source>
        <dbReference type="ARBA" id="ARBA00022576"/>
    </source>
</evidence>
<keyword evidence="2" id="KW-0032">Aminotransferase</keyword>
<dbReference type="InterPro" id="IPR015424">
    <property type="entry name" value="PyrdxlP-dep_Trfase"/>
</dbReference>
<evidence type="ECO:0000313" key="7">
    <source>
        <dbReference type="Proteomes" id="UP000239494"/>
    </source>
</evidence>
<dbReference type="GO" id="GO:0008483">
    <property type="term" value="F:transaminase activity"/>
    <property type="evidence" value="ECO:0007669"/>
    <property type="project" value="UniProtKB-KW"/>
</dbReference>
<comment type="cofactor">
    <cofactor evidence="1">
        <name>pyridoxal 5'-phosphate</name>
        <dbReference type="ChEBI" id="CHEBI:597326"/>
    </cofactor>
</comment>
<evidence type="ECO:0000256" key="3">
    <source>
        <dbReference type="ARBA" id="ARBA00022679"/>
    </source>
</evidence>
<keyword evidence="7" id="KW-1185">Reference proteome</keyword>
<name>A0A2T0T7J2_9PSEU</name>
<organism evidence="6 7">
    <name type="scientific">Umezawaea tangerina</name>
    <dbReference type="NCBI Taxonomy" id="84725"/>
    <lineage>
        <taxon>Bacteria</taxon>
        <taxon>Bacillati</taxon>
        <taxon>Actinomycetota</taxon>
        <taxon>Actinomycetes</taxon>
        <taxon>Pseudonocardiales</taxon>
        <taxon>Pseudonocardiaceae</taxon>
        <taxon>Umezawaea</taxon>
    </lineage>
</organism>
<reference evidence="6 7" key="1">
    <citation type="submission" date="2018-03" db="EMBL/GenBank/DDBJ databases">
        <title>Genomic Encyclopedia of Archaeal and Bacterial Type Strains, Phase II (KMG-II): from individual species to whole genera.</title>
        <authorList>
            <person name="Goeker M."/>
        </authorList>
    </citation>
    <scope>NUCLEOTIDE SEQUENCE [LARGE SCALE GENOMIC DNA]</scope>
    <source>
        <strain evidence="6 7">DSM 44720</strain>
    </source>
</reference>
<dbReference type="CDD" id="cd00609">
    <property type="entry name" value="AAT_like"/>
    <property type="match status" value="1"/>
</dbReference>
<dbReference type="InterPro" id="IPR015422">
    <property type="entry name" value="PyrdxlP-dep_Trfase_small"/>
</dbReference>
<dbReference type="InterPro" id="IPR015421">
    <property type="entry name" value="PyrdxlP-dep_Trfase_major"/>
</dbReference>
<gene>
    <name evidence="6" type="ORF">CLV43_105404</name>
</gene>
<protein>
    <submittedName>
        <fullName evidence="6">(S)-3,5-dihydroxyphenylglycine transaminase</fullName>
    </submittedName>
</protein>
<comment type="caution">
    <text evidence="6">The sequence shown here is derived from an EMBL/GenBank/DDBJ whole genome shotgun (WGS) entry which is preliminary data.</text>
</comment>
<proteinExistence type="predicted"/>
<dbReference type="Proteomes" id="UP000239494">
    <property type="component" value="Unassembled WGS sequence"/>
</dbReference>
<dbReference type="AlphaFoldDB" id="A0A2T0T7J2"/>
<evidence type="ECO:0000313" key="6">
    <source>
        <dbReference type="EMBL" id="PRY41646.1"/>
    </source>
</evidence>
<dbReference type="PANTHER" id="PTHR42790">
    <property type="entry name" value="AMINOTRANSFERASE"/>
    <property type="match status" value="1"/>
</dbReference>
<dbReference type="Pfam" id="PF00155">
    <property type="entry name" value="Aminotran_1_2"/>
    <property type="match status" value="1"/>
</dbReference>
<keyword evidence="3" id="KW-0808">Transferase</keyword>
<keyword evidence="4" id="KW-0663">Pyridoxal phosphate</keyword>
<accession>A0A2T0T7J2</accession>
<feature type="domain" description="Aminotransferase class I/classII large" evidence="5">
    <location>
        <begin position="80"/>
        <end position="429"/>
    </location>
</feature>
<dbReference type="EMBL" id="PVTF01000005">
    <property type="protein sequence ID" value="PRY41646.1"/>
    <property type="molecule type" value="Genomic_DNA"/>
</dbReference>
<dbReference type="RefSeq" id="WP_106188642.1">
    <property type="nucleotide sequence ID" value="NZ_PVTF01000005.1"/>
</dbReference>
<dbReference type="PANTHER" id="PTHR42790:SF19">
    <property type="entry name" value="KYNURENINE_ALPHA-AMINOADIPATE AMINOTRANSFERASE, MITOCHONDRIAL"/>
    <property type="match status" value="1"/>
</dbReference>
<dbReference type="Gene3D" id="3.40.640.10">
    <property type="entry name" value="Type I PLP-dependent aspartate aminotransferase-like (Major domain)"/>
    <property type="match status" value="1"/>
</dbReference>
<evidence type="ECO:0000256" key="4">
    <source>
        <dbReference type="ARBA" id="ARBA00022898"/>
    </source>
</evidence>
<sequence>MTAVVPSTSVRLDPADLHASLSDPAMRSMNFLNEVAGRFPDAISFAPGRPTEDGFDLADLHAYLDAYALHLAETKGYDRARVHRELFQYGRTKGIVHELIARQLELDEGITVDPEAILVTVGAQEALWLVLRALRATDRDVLLAVAPTYVGLTGAARLLDMPVRPVREGPDGVDPDDLLAQLAAARAEGLRPRALYLVPDFSNPSGRSMTLPGRARLLEIAAEQDLLLLEDNPYGFFQAVEGERPPTLKALDTGQRVVYLGSLSKTCFPGARVGFAVADQRIAGRDGAGGLLADELSKAKSMLTVNTSAVSQALVGGMLLKHGGSLLRANRRQIDTYRRNLDCLLRGLARRLGGLDGVHWNTPGGGFFVGLTVPFPVTDELLDVAANRYGVLFTPMRHFHDDDEVAAHQMRLSCSSLTTDQIETGLDRLTGFITARI</sequence>
<evidence type="ECO:0000256" key="1">
    <source>
        <dbReference type="ARBA" id="ARBA00001933"/>
    </source>
</evidence>
<dbReference type="OrthoDB" id="199743at2"/>
<dbReference type="SUPFAM" id="SSF53383">
    <property type="entry name" value="PLP-dependent transferases"/>
    <property type="match status" value="1"/>
</dbReference>
<dbReference type="InterPro" id="IPR050859">
    <property type="entry name" value="Class-I_PLP-dep_aminotransf"/>
</dbReference>